<organism evidence="2">
    <name type="scientific">viral metagenome</name>
    <dbReference type="NCBI Taxonomy" id="1070528"/>
    <lineage>
        <taxon>unclassified sequences</taxon>
        <taxon>metagenomes</taxon>
        <taxon>organismal metagenomes</taxon>
    </lineage>
</organism>
<dbReference type="EMBL" id="MN739479">
    <property type="protein sequence ID" value="QHT07109.1"/>
    <property type="molecule type" value="Genomic_DNA"/>
</dbReference>
<reference evidence="2" key="1">
    <citation type="journal article" date="2020" name="Nature">
        <title>Giant virus diversity and host interactions through global metagenomics.</title>
        <authorList>
            <person name="Schulz F."/>
            <person name="Roux S."/>
            <person name="Paez-Espino D."/>
            <person name="Jungbluth S."/>
            <person name="Walsh D.A."/>
            <person name="Denef V.J."/>
            <person name="McMahon K.D."/>
            <person name="Konstantinidis K.T."/>
            <person name="Eloe-Fadrosh E.A."/>
            <person name="Kyrpides N.C."/>
            <person name="Woyke T."/>
        </authorList>
    </citation>
    <scope>NUCLEOTIDE SEQUENCE</scope>
    <source>
        <strain evidence="2">GVMAG-M-3300021962-46</strain>
    </source>
</reference>
<evidence type="ECO:0000256" key="1">
    <source>
        <dbReference type="SAM" id="Coils"/>
    </source>
</evidence>
<dbReference type="AlphaFoldDB" id="A0A6C0CTU0"/>
<feature type="coiled-coil region" evidence="1">
    <location>
        <begin position="2"/>
        <end position="29"/>
    </location>
</feature>
<keyword evidence="1" id="KW-0175">Coiled coil</keyword>
<protein>
    <submittedName>
        <fullName evidence="2">Uncharacterized protein</fullName>
    </submittedName>
</protein>
<evidence type="ECO:0000313" key="2">
    <source>
        <dbReference type="EMBL" id="QHT07109.1"/>
    </source>
</evidence>
<name>A0A6C0CTU0_9ZZZZ</name>
<accession>A0A6C0CTU0</accession>
<sequence length="194" mass="22662">MIATTENETMCLQEALKNLEQASKKLIKEHKHKKLVSKLNNYVERINDITKNIIDDTNDINCYFKNMSGTSEQRGHEWLKDMLNKNFHHYNGINHTNFTNVDKFIRVYGEDGPWSDAITHPYFTYEKIAENAKKEWDAVVEEFGSASLSAEDQAKYKTMLLMYTFKETSYEPYHDRVSSATIDHVNQLVNIIQN</sequence>
<proteinExistence type="predicted"/>